<accession>A0A9W4RY15</accession>
<evidence type="ECO:0000256" key="2">
    <source>
        <dbReference type="ARBA" id="ARBA00012417"/>
    </source>
</evidence>
<evidence type="ECO:0000256" key="5">
    <source>
        <dbReference type="ARBA" id="ARBA00022932"/>
    </source>
</evidence>
<dbReference type="InterPro" id="IPR023211">
    <property type="entry name" value="DNA_pol_palm_dom_sf"/>
</dbReference>
<evidence type="ECO:0000256" key="8">
    <source>
        <dbReference type="ARBA" id="ARBA00049244"/>
    </source>
</evidence>
<dbReference type="GO" id="GO:0005739">
    <property type="term" value="C:mitochondrion"/>
    <property type="evidence" value="ECO:0007669"/>
    <property type="project" value="UniProtKB-SubCell"/>
</dbReference>
<proteinExistence type="predicted"/>
<keyword evidence="6" id="KW-0238">DNA-binding</keyword>
<dbReference type="AlphaFoldDB" id="A0A9W4RY15"/>
<feature type="domain" description="DNA-directed DNA polymerase family B multifunctional" evidence="9">
    <location>
        <begin position="5"/>
        <end position="212"/>
    </location>
</feature>
<sequence>MSCCNISPETVAVENLKDGDYEDKVTWDSQYVRVVLEDRAALFRYKGTSLLKESLKEIVRLRGARKRSDPLYATSLNVCANSAYGCVGYQESAMYSPSCSASVTAIGRWCVKLAYRVLERHGLSILYDDTDSCFVSPSSAGDKSEEGARRCVAEALSSLLKEFEDTPLQGMTMEMETYHPRVILLDKKRYCKMNEDGTKKYTGISAARRKHCGTGP</sequence>
<evidence type="ECO:0000313" key="11">
    <source>
        <dbReference type="Proteomes" id="UP001152533"/>
    </source>
</evidence>
<dbReference type="InterPro" id="IPR043502">
    <property type="entry name" value="DNA/RNA_pol_sf"/>
</dbReference>
<dbReference type="EC" id="2.7.7.7" evidence="2"/>
<name>A0A9W4RY15_9PEZI</name>
<evidence type="ECO:0000256" key="6">
    <source>
        <dbReference type="ARBA" id="ARBA00023125"/>
    </source>
</evidence>
<keyword evidence="3" id="KW-0808">Transferase</keyword>
<dbReference type="Gene3D" id="3.90.1600.10">
    <property type="entry name" value="Palm domain of DNA polymerase"/>
    <property type="match status" value="1"/>
</dbReference>
<dbReference type="PANTHER" id="PTHR10322">
    <property type="entry name" value="DNA POLYMERASE CATALYTIC SUBUNIT"/>
    <property type="match status" value="1"/>
</dbReference>
<dbReference type="EMBL" id="CAMGZC010000691">
    <property type="protein sequence ID" value="CAI0649391.1"/>
    <property type="molecule type" value="Genomic_DNA"/>
</dbReference>
<keyword evidence="4" id="KW-0548">Nucleotidyltransferase</keyword>
<organism evidence="10 11">
    <name type="scientific">Colletotrichum noveboracense</name>
    <dbReference type="NCBI Taxonomy" id="2664923"/>
    <lineage>
        <taxon>Eukaryota</taxon>
        <taxon>Fungi</taxon>
        <taxon>Dikarya</taxon>
        <taxon>Ascomycota</taxon>
        <taxon>Pezizomycotina</taxon>
        <taxon>Sordariomycetes</taxon>
        <taxon>Hypocreomycetidae</taxon>
        <taxon>Glomerellales</taxon>
        <taxon>Glomerellaceae</taxon>
        <taxon>Colletotrichum</taxon>
        <taxon>Colletotrichum gloeosporioides species complex</taxon>
    </lineage>
</organism>
<comment type="subcellular location">
    <subcellularLocation>
        <location evidence="1">Mitochondrion</location>
    </subcellularLocation>
</comment>
<dbReference type="GO" id="GO:0003677">
    <property type="term" value="F:DNA binding"/>
    <property type="evidence" value="ECO:0007669"/>
    <property type="project" value="UniProtKB-KW"/>
</dbReference>
<dbReference type="GO" id="GO:0006261">
    <property type="term" value="P:DNA-templated DNA replication"/>
    <property type="evidence" value="ECO:0007669"/>
    <property type="project" value="TreeGrafter"/>
</dbReference>
<protein>
    <recommendedName>
        <fullName evidence="2">DNA-directed DNA polymerase</fullName>
        <ecNumber evidence="2">2.7.7.7</ecNumber>
    </recommendedName>
</protein>
<keyword evidence="11" id="KW-1185">Reference proteome</keyword>
<evidence type="ECO:0000256" key="7">
    <source>
        <dbReference type="ARBA" id="ARBA00023128"/>
    </source>
</evidence>
<dbReference type="PANTHER" id="PTHR10322:SF23">
    <property type="entry name" value="DNA POLYMERASE DELTA CATALYTIC SUBUNIT"/>
    <property type="match status" value="1"/>
</dbReference>
<evidence type="ECO:0000313" key="10">
    <source>
        <dbReference type="EMBL" id="CAI0649391.1"/>
    </source>
</evidence>
<keyword evidence="7" id="KW-0496">Mitochondrion</keyword>
<dbReference type="Proteomes" id="UP001152533">
    <property type="component" value="Unassembled WGS sequence"/>
</dbReference>
<reference evidence="10" key="1">
    <citation type="submission" date="2022-08" db="EMBL/GenBank/DDBJ databases">
        <authorList>
            <person name="Giroux E."/>
            <person name="Giroux E."/>
        </authorList>
    </citation>
    <scope>NUCLEOTIDE SEQUENCE</scope>
    <source>
        <strain evidence="10">H1091258</strain>
    </source>
</reference>
<evidence type="ECO:0000256" key="1">
    <source>
        <dbReference type="ARBA" id="ARBA00004173"/>
    </source>
</evidence>
<comment type="caution">
    <text evidence="10">The sequence shown here is derived from an EMBL/GenBank/DDBJ whole genome shotgun (WGS) entry which is preliminary data.</text>
</comment>
<evidence type="ECO:0000259" key="9">
    <source>
        <dbReference type="Pfam" id="PF00136"/>
    </source>
</evidence>
<evidence type="ECO:0000256" key="4">
    <source>
        <dbReference type="ARBA" id="ARBA00022695"/>
    </source>
</evidence>
<dbReference type="SUPFAM" id="SSF56672">
    <property type="entry name" value="DNA/RNA polymerases"/>
    <property type="match status" value="1"/>
</dbReference>
<dbReference type="InterPro" id="IPR006134">
    <property type="entry name" value="DNA-dir_DNA_pol_B_multi_dom"/>
</dbReference>
<evidence type="ECO:0000256" key="3">
    <source>
        <dbReference type="ARBA" id="ARBA00022679"/>
    </source>
</evidence>
<comment type="catalytic activity">
    <reaction evidence="8">
        <text>DNA(n) + a 2'-deoxyribonucleoside 5'-triphosphate = DNA(n+1) + diphosphate</text>
        <dbReference type="Rhea" id="RHEA:22508"/>
        <dbReference type="Rhea" id="RHEA-COMP:17339"/>
        <dbReference type="Rhea" id="RHEA-COMP:17340"/>
        <dbReference type="ChEBI" id="CHEBI:33019"/>
        <dbReference type="ChEBI" id="CHEBI:61560"/>
        <dbReference type="ChEBI" id="CHEBI:173112"/>
        <dbReference type="EC" id="2.7.7.7"/>
    </reaction>
</comment>
<dbReference type="GO" id="GO:0003887">
    <property type="term" value="F:DNA-directed DNA polymerase activity"/>
    <property type="evidence" value="ECO:0007669"/>
    <property type="project" value="UniProtKB-KW"/>
</dbReference>
<keyword evidence="5" id="KW-0239">DNA-directed DNA polymerase</keyword>
<dbReference type="Pfam" id="PF00136">
    <property type="entry name" value="DNA_pol_B"/>
    <property type="match status" value="1"/>
</dbReference>
<dbReference type="GO" id="GO:0000166">
    <property type="term" value="F:nucleotide binding"/>
    <property type="evidence" value="ECO:0007669"/>
    <property type="project" value="InterPro"/>
</dbReference>
<dbReference type="InterPro" id="IPR050240">
    <property type="entry name" value="DNA_pol_type-B"/>
</dbReference>
<gene>
    <name evidence="10" type="ORF">CGXH109_LOCUS85304</name>
</gene>